<evidence type="ECO:0000256" key="4">
    <source>
        <dbReference type="SAM" id="SignalP"/>
    </source>
</evidence>
<reference evidence="5 6" key="1">
    <citation type="submission" date="2020-03" db="EMBL/GenBank/DDBJ databases">
        <title>WGS of actinomycetes isolated from Thailand.</title>
        <authorList>
            <person name="Thawai C."/>
        </authorList>
    </citation>
    <scope>NUCLEOTIDE SEQUENCE [LARGE SCALE GENOMIC DNA]</scope>
    <source>
        <strain evidence="5 6">NBRC 13905</strain>
    </source>
</reference>
<proteinExistence type="inferred from homology"/>
<dbReference type="Proteomes" id="UP000635996">
    <property type="component" value="Unassembled WGS sequence"/>
</dbReference>
<sequence length="432" mass="46829">MLRRTAYTLLVLAVAGAATACGRAAPDAEMAASSRGPITVWLSNNAQEVAWGKKMIAAWNRLHPDQHVTAQQIPAGKTSEEAISASIVAGSTACLVFNTSPASVPTFQKQNGLVPLSDFPDGDSYITARGGALTDQYRSPDGKFYQLPWKSNPVMILYNKKIFAKAGLDPEHPRLATYDEFLDTARTLVHSGAAKAAIWPAPSSEFFQSWFDFYPAFAAESGGRQLVENGTPQFDSPAGRKAAAFWRTLYAEKLAPQESYPGDALNDGKAAMATVGPWAVAAYQDSVDIGVVPVPTSGGTPPQDTYSFSDEKSVAMFSACRNRATAWDLLKFAASEQQDEAFLDVTGQMPLRENLLASYPDFFAEHPLYKPFARQAEHIVEVPNVPGSIDIWQAFRDAWTKSVVFGEEPTGTALRKASDRIGKLLDEYGDPA</sequence>
<comment type="similarity">
    <text evidence="1">Belongs to the bacterial solute-binding protein 1 family.</text>
</comment>
<dbReference type="PANTHER" id="PTHR30061:SF50">
    <property type="entry name" value="MALTOSE_MALTODEXTRIN-BINDING PERIPLASMIC PROTEIN"/>
    <property type="match status" value="1"/>
</dbReference>
<keyword evidence="2" id="KW-0813">Transport</keyword>
<dbReference type="RefSeq" id="WP_168131673.1">
    <property type="nucleotide sequence ID" value="NZ_BMVZ01000025.1"/>
</dbReference>
<accession>A0ABX0YS06</accession>
<dbReference type="EMBL" id="JAATEL010000012">
    <property type="protein sequence ID" value="NJP15356.1"/>
    <property type="molecule type" value="Genomic_DNA"/>
</dbReference>
<dbReference type="PROSITE" id="PS51257">
    <property type="entry name" value="PROKAR_LIPOPROTEIN"/>
    <property type="match status" value="1"/>
</dbReference>
<protein>
    <submittedName>
        <fullName evidence="5">Sugar ABC transporter substrate-binding protein</fullName>
    </submittedName>
</protein>
<dbReference type="InterPro" id="IPR006059">
    <property type="entry name" value="SBP"/>
</dbReference>
<evidence type="ECO:0000256" key="1">
    <source>
        <dbReference type="ARBA" id="ARBA00008520"/>
    </source>
</evidence>
<comment type="caution">
    <text evidence="5">The sequence shown here is derived from an EMBL/GenBank/DDBJ whole genome shotgun (WGS) entry which is preliminary data.</text>
</comment>
<dbReference type="PANTHER" id="PTHR30061">
    <property type="entry name" value="MALTOSE-BINDING PERIPLASMIC PROTEIN"/>
    <property type="match status" value="1"/>
</dbReference>
<evidence type="ECO:0000256" key="2">
    <source>
        <dbReference type="ARBA" id="ARBA00022448"/>
    </source>
</evidence>
<feature type="signal peptide" evidence="4">
    <location>
        <begin position="1"/>
        <end position="20"/>
    </location>
</feature>
<name>A0ABX0YS06_STRTL</name>
<feature type="chain" id="PRO_5046600167" evidence="4">
    <location>
        <begin position="21"/>
        <end position="432"/>
    </location>
</feature>
<evidence type="ECO:0000256" key="3">
    <source>
        <dbReference type="ARBA" id="ARBA00022729"/>
    </source>
</evidence>
<dbReference type="SUPFAM" id="SSF53850">
    <property type="entry name" value="Periplasmic binding protein-like II"/>
    <property type="match status" value="1"/>
</dbReference>
<evidence type="ECO:0000313" key="6">
    <source>
        <dbReference type="Proteomes" id="UP000635996"/>
    </source>
</evidence>
<dbReference type="Gene3D" id="3.40.190.10">
    <property type="entry name" value="Periplasmic binding protein-like II"/>
    <property type="match status" value="2"/>
</dbReference>
<evidence type="ECO:0000313" key="5">
    <source>
        <dbReference type="EMBL" id="NJP15356.1"/>
    </source>
</evidence>
<dbReference type="CDD" id="cd13585">
    <property type="entry name" value="PBP2_TMBP_like"/>
    <property type="match status" value="1"/>
</dbReference>
<dbReference type="Pfam" id="PF01547">
    <property type="entry name" value="SBP_bac_1"/>
    <property type="match status" value="1"/>
</dbReference>
<gene>
    <name evidence="5" type="ORF">HCJ95_13895</name>
</gene>
<keyword evidence="3 4" id="KW-0732">Signal</keyword>
<organism evidence="5 6">
    <name type="scientific">Streptomyces thermoviolaceus subsp. thermoviolaceus</name>
    <dbReference type="NCBI Taxonomy" id="66860"/>
    <lineage>
        <taxon>Bacteria</taxon>
        <taxon>Bacillati</taxon>
        <taxon>Actinomycetota</taxon>
        <taxon>Actinomycetes</taxon>
        <taxon>Kitasatosporales</taxon>
        <taxon>Streptomycetaceae</taxon>
        <taxon>Streptomyces</taxon>
    </lineage>
</organism>
<keyword evidence="6" id="KW-1185">Reference proteome</keyword>